<keyword evidence="6 9" id="KW-1133">Transmembrane helix</keyword>
<evidence type="ECO:0000256" key="3">
    <source>
        <dbReference type="ARBA" id="ARBA00022448"/>
    </source>
</evidence>
<protein>
    <submittedName>
        <fullName evidence="10">AI-2E family transporter</fullName>
    </submittedName>
</protein>
<evidence type="ECO:0000256" key="2">
    <source>
        <dbReference type="ARBA" id="ARBA00009773"/>
    </source>
</evidence>
<accession>A0ABW3XIG1</accession>
<comment type="similarity">
    <text evidence="2">Belongs to the autoinducer-2 exporter (AI-2E) (TC 2.A.86) family.</text>
</comment>
<evidence type="ECO:0000256" key="6">
    <source>
        <dbReference type="ARBA" id="ARBA00022989"/>
    </source>
</evidence>
<feature type="transmembrane region" description="Helical" evidence="9">
    <location>
        <begin position="338"/>
        <end position="359"/>
    </location>
</feature>
<dbReference type="RefSeq" id="WP_381233174.1">
    <property type="nucleotide sequence ID" value="NZ_JBHSKH010000010.1"/>
</dbReference>
<keyword evidence="4" id="KW-1003">Cell membrane</keyword>
<evidence type="ECO:0000256" key="4">
    <source>
        <dbReference type="ARBA" id="ARBA00022475"/>
    </source>
</evidence>
<keyword evidence="7 9" id="KW-0472">Membrane</keyword>
<evidence type="ECO:0000256" key="8">
    <source>
        <dbReference type="SAM" id="MobiDB-lite"/>
    </source>
</evidence>
<feature type="transmembrane region" description="Helical" evidence="9">
    <location>
        <begin position="104"/>
        <end position="123"/>
    </location>
</feature>
<dbReference type="PANTHER" id="PTHR21716">
    <property type="entry name" value="TRANSMEMBRANE PROTEIN"/>
    <property type="match status" value="1"/>
</dbReference>
<feature type="transmembrane region" description="Helical" evidence="9">
    <location>
        <begin position="371"/>
        <end position="404"/>
    </location>
</feature>
<keyword evidence="11" id="KW-1185">Reference proteome</keyword>
<feature type="compositionally biased region" description="Gly residues" evidence="8">
    <location>
        <begin position="13"/>
        <end position="27"/>
    </location>
</feature>
<dbReference type="EMBL" id="JBHTMM010000031">
    <property type="protein sequence ID" value="MFD1308896.1"/>
    <property type="molecule type" value="Genomic_DNA"/>
</dbReference>
<evidence type="ECO:0000313" key="11">
    <source>
        <dbReference type="Proteomes" id="UP001597058"/>
    </source>
</evidence>
<feature type="transmembrane region" description="Helical" evidence="9">
    <location>
        <begin position="310"/>
        <end position="332"/>
    </location>
</feature>
<proteinExistence type="inferred from homology"/>
<dbReference type="InterPro" id="IPR002549">
    <property type="entry name" value="AI-2E-like"/>
</dbReference>
<feature type="transmembrane region" description="Helical" evidence="9">
    <location>
        <begin position="81"/>
        <end position="99"/>
    </location>
</feature>
<reference evidence="11" key="1">
    <citation type="journal article" date="2019" name="Int. J. Syst. Evol. Microbiol.">
        <title>The Global Catalogue of Microorganisms (GCM) 10K type strain sequencing project: providing services to taxonomists for standard genome sequencing and annotation.</title>
        <authorList>
            <consortium name="The Broad Institute Genomics Platform"/>
            <consortium name="The Broad Institute Genome Sequencing Center for Infectious Disease"/>
            <person name="Wu L."/>
            <person name="Ma J."/>
        </authorList>
    </citation>
    <scope>NUCLEOTIDE SEQUENCE [LARGE SCALE GENOMIC DNA]</scope>
    <source>
        <strain evidence="11">CGMCC 4.7020</strain>
    </source>
</reference>
<evidence type="ECO:0000313" key="10">
    <source>
        <dbReference type="EMBL" id="MFD1308896.1"/>
    </source>
</evidence>
<evidence type="ECO:0000256" key="1">
    <source>
        <dbReference type="ARBA" id="ARBA00004651"/>
    </source>
</evidence>
<feature type="region of interest" description="Disordered" evidence="8">
    <location>
        <begin position="1"/>
        <end position="33"/>
    </location>
</feature>
<feature type="transmembrane region" description="Helical" evidence="9">
    <location>
        <begin position="135"/>
        <end position="159"/>
    </location>
</feature>
<dbReference type="PANTHER" id="PTHR21716:SF53">
    <property type="entry name" value="PERMEASE PERM-RELATED"/>
    <property type="match status" value="1"/>
</dbReference>
<keyword evidence="5 9" id="KW-0812">Transmembrane</keyword>
<sequence>MTDGSRRSHGRPGEPGTGPDAGRGSGRGGRRARYVVRGSRPVGGVGAVTRARTAGTAARRGGDRDSVTADVTSGLRVTAGYAWRLLVLGAAAYACFKILGRLQLVAVALFLALVVTSVLRPAANLLARWLPRGLATAVSLVGSVVVVLGLLALVGGLVAGESGRLGEEFAGGAGRIERWLEGSPFHVDHAALANLQDKATAYLSQHRSALLSSALSGAGRVLEVLAGGVLALFCSLFFIHSGERFWQWFQALLPERARDPWDRAGRAAWRTFAGYTRGIIIVAATNAVVVGIALFLLGVPLALPLMLLEFFAAFVPLVGSPVALAVATVVALASRGPVVALVVLALIVVVGQLEGHVLHPLVLSWAVRLHPVVVALSVIAGGVLAGVIGAVVAVPMVSVAWSVFGALRAPPAPPVPDPHATDKTHL</sequence>
<comment type="subcellular location">
    <subcellularLocation>
        <location evidence="1">Cell membrane</location>
        <topology evidence="1">Multi-pass membrane protein</topology>
    </subcellularLocation>
</comment>
<comment type="caution">
    <text evidence="10">The sequence shown here is derived from an EMBL/GenBank/DDBJ whole genome shotgun (WGS) entry which is preliminary data.</text>
</comment>
<feature type="transmembrane region" description="Helical" evidence="9">
    <location>
        <begin position="279"/>
        <end position="303"/>
    </location>
</feature>
<evidence type="ECO:0000256" key="7">
    <source>
        <dbReference type="ARBA" id="ARBA00023136"/>
    </source>
</evidence>
<dbReference type="Proteomes" id="UP001597058">
    <property type="component" value="Unassembled WGS sequence"/>
</dbReference>
<name>A0ABW3XIG1_9ACTN</name>
<keyword evidence="3" id="KW-0813">Transport</keyword>
<evidence type="ECO:0000256" key="5">
    <source>
        <dbReference type="ARBA" id="ARBA00022692"/>
    </source>
</evidence>
<evidence type="ECO:0000256" key="9">
    <source>
        <dbReference type="SAM" id="Phobius"/>
    </source>
</evidence>
<feature type="transmembrane region" description="Helical" evidence="9">
    <location>
        <begin position="221"/>
        <end position="239"/>
    </location>
</feature>
<organism evidence="10 11">
    <name type="scientific">Streptomyces kaempferi</name>
    <dbReference type="NCBI Taxonomy" id="333725"/>
    <lineage>
        <taxon>Bacteria</taxon>
        <taxon>Bacillati</taxon>
        <taxon>Actinomycetota</taxon>
        <taxon>Actinomycetes</taxon>
        <taxon>Kitasatosporales</taxon>
        <taxon>Streptomycetaceae</taxon>
        <taxon>Streptomyces</taxon>
    </lineage>
</organism>
<dbReference type="Pfam" id="PF01594">
    <property type="entry name" value="AI-2E_transport"/>
    <property type="match status" value="1"/>
</dbReference>
<gene>
    <name evidence="10" type="ORF">ACFQ5X_23950</name>
</gene>